<evidence type="ECO:0000256" key="5">
    <source>
        <dbReference type="ARBA" id="ARBA00022801"/>
    </source>
</evidence>
<dbReference type="WBParaSite" id="MCOS_0000794001-mRNA-1">
    <property type="protein sequence ID" value="MCOS_0000794001-mRNA-1"/>
    <property type="gene ID" value="MCOS_0000794001"/>
</dbReference>
<name>A0A0R3UK57_MESCO</name>
<keyword evidence="1" id="KW-0808">Transferase</keyword>
<protein>
    <submittedName>
        <fullName evidence="10">RT_RNaseH domain-containing protein</fullName>
    </submittedName>
</protein>
<dbReference type="InterPro" id="IPR043502">
    <property type="entry name" value="DNA/RNA_pol_sf"/>
</dbReference>
<dbReference type="GO" id="GO:0016787">
    <property type="term" value="F:hydrolase activity"/>
    <property type="evidence" value="ECO:0007669"/>
    <property type="project" value="UniProtKB-KW"/>
</dbReference>
<dbReference type="Proteomes" id="UP000267029">
    <property type="component" value="Unassembled WGS sequence"/>
</dbReference>
<dbReference type="PANTHER" id="PTHR37984">
    <property type="entry name" value="PROTEIN CBG26694"/>
    <property type="match status" value="1"/>
</dbReference>
<keyword evidence="2" id="KW-0548">Nucleotidyltransferase</keyword>
<keyword evidence="3" id="KW-0540">Nuclease</keyword>
<reference evidence="8 9" key="2">
    <citation type="submission" date="2018-10" db="EMBL/GenBank/DDBJ databases">
        <authorList>
            <consortium name="Pathogen Informatics"/>
        </authorList>
    </citation>
    <scope>NUCLEOTIDE SEQUENCE [LARGE SCALE GENOMIC DNA]</scope>
</reference>
<dbReference type="OrthoDB" id="6271476at2759"/>
<dbReference type="Pfam" id="PF17917">
    <property type="entry name" value="RT_RNaseH"/>
    <property type="match status" value="1"/>
</dbReference>
<organism evidence="10">
    <name type="scientific">Mesocestoides corti</name>
    <name type="common">Flatworm</name>
    <dbReference type="NCBI Taxonomy" id="53468"/>
    <lineage>
        <taxon>Eukaryota</taxon>
        <taxon>Metazoa</taxon>
        <taxon>Spiralia</taxon>
        <taxon>Lophotrochozoa</taxon>
        <taxon>Platyhelminthes</taxon>
        <taxon>Cestoda</taxon>
        <taxon>Eucestoda</taxon>
        <taxon>Cyclophyllidea</taxon>
        <taxon>Mesocestoididae</taxon>
        <taxon>Mesocestoides</taxon>
    </lineage>
</organism>
<evidence type="ECO:0000313" key="8">
    <source>
        <dbReference type="EMBL" id="VDD81938.1"/>
    </source>
</evidence>
<evidence type="ECO:0000313" key="10">
    <source>
        <dbReference type="WBParaSite" id="MCOS_0000794001-mRNA-1"/>
    </source>
</evidence>
<dbReference type="InterPro" id="IPR050951">
    <property type="entry name" value="Retrovirus_Pol_polyprotein"/>
</dbReference>
<proteinExistence type="predicted"/>
<evidence type="ECO:0000256" key="1">
    <source>
        <dbReference type="ARBA" id="ARBA00022679"/>
    </source>
</evidence>
<dbReference type="STRING" id="53468.A0A0R3UK57"/>
<keyword evidence="4" id="KW-0255">Endonuclease</keyword>
<evidence type="ECO:0000256" key="4">
    <source>
        <dbReference type="ARBA" id="ARBA00022759"/>
    </source>
</evidence>
<gene>
    <name evidence="8" type="ORF">MCOS_LOCUS7941</name>
</gene>
<keyword evidence="6" id="KW-0695">RNA-directed DNA polymerase</keyword>
<evidence type="ECO:0000313" key="9">
    <source>
        <dbReference type="Proteomes" id="UP000267029"/>
    </source>
</evidence>
<evidence type="ECO:0000259" key="7">
    <source>
        <dbReference type="Pfam" id="PF17917"/>
    </source>
</evidence>
<sequence>MLSSDLLLTHYDPNLSIVVADHASAKNIGAVIAHVFPDGTQKAIMHASRLLTTTGQLYGQIEKEALALVFAVHRFHKLIYGRRLNLLTDHKPLLSIFDKKQAF</sequence>
<evidence type="ECO:0000256" key="3">
    <source>
        <dbReference type="ARBA" id="ARBA00022722"/>
    </source>
</evidence>
<dbReference type="GO" id="GO:0004519">
    <property type="term" value="F:endonuclease activity"/>
    <property type="evidence" value="ECO:0007669"/>
    <property type="project" value="UniProtKB-KW"/>
</dbReference>
<dbReference type="SUPFAM" id="SSF56672">
    <property type="entry name" value="DNA/RNA polymerases"/>
    <property type="match status" value="1"/>
</dbReference>
<dbReference type="PANTHER" id="PTHR37984:SF5">
    <property type="entry name" value="PROTEIN NYNRIN-LIKE"/>
    <property type="match status" value="1"/>
</dbReference>
<evidence type="ECO:0000256" key="6">
    <source>
        <dbReference type="ARBA" id="ARBA00022918"/>
    </source>
</evidence>
<dbReference type="InterPro" id="IPR041373">
    <property type="entry name" value="RT_RNaseH"/>
</dbReference>
<feature type="domain" description="Reverse transcriptase RNase H-like" evidence="7">
    <location>
        <begin position="12"/>
        <end position="101"/>
    </location>
</feature>
<reference evidence="10" key="1">
    <citation type="submission" date="2017-02" db="UniProtKB">
        <authorList>
            <consortium name="WormBaseParasite"/>
        </authorList>
    </citation>
    <scope>IDENTIFICATION</scope>
</reference>
<accession>A0A0R3UK57</accession>
<dbReference type="EMBL" id="UXSR01005429">
    <property type="protein sequence ID" value="VDD81938.1"/>
    <property type="molecule type" value="Genomic_DNA"/>
</dbReference>
<dbReference type="GO" id="GO:0003964">
    <property type="term" value="F:RNA-directed DNA polymerase activity"/>
    <property type="evidence" value="ECO:0007669"/>
    <property type="project" value="UniProtKB-KW"/>
</dbReference>
<dbReference type="AlphaFoldDB" id="A0A0R3UK57"/>
<keyword evidence="5" id="KW-0378">Hydrolase</keyword>
<keyword evidence="9" id="KW-1185">Reference proteome</keyword>
<evidence type="ECO:0000256" key="2">
    <source>
        <dbReference type="ARBA" id="ARBA00022695"/>
    </source>
</evidence>